<feature type="non-terminal residue" evidence="1">
    <location>
        <position position="1"/>
    </location>
</feature>
<comment type="caution">
    <text evidence="1">The sequence shown here is derived from an EMBL/GenBank/DDBJ whole genome shotgun (WGS) entry which is preliminary data.</text>
</comment>
<sequence>VQRLGRQILEALLFLRDRSFPPFYHLHSGNVILQNGVARLAGLENPLLGIPPRPPSVPDVLGFGYLLFEMTAGYELPSPPSPAHLQLELERVPRVADVLRLIFQDIKQPPSIEELLCCDLFRGVELRELRGINTTQCRFGPEVLELLDSVRVATMASSSKRNVARIAESRQLEDILEEDAEMNDSETLTEVLR</sequence>
<evidence type="ECO:0000313" key="2">
    <source>
        <dbReference type="Proteomes" id="UP000801492"/>
    </source>
</evidence>
<dbReference type="OrthoDB" id="10045021at2759"/>
<accession>A0A8K0CGB3</accession>
<dbReference type="Proteomes" id="UP000801492">
    <property type="component" value="Unassembled WGS sequence"/>
</dbReference>
<gene>
    <name evidence="1" type="ORF">ILUMI_22817</name>
</gene>
<reference evidence="1" key="1">
    <citation type="submission" date="2019-08" db="EMBL/GenBank/DDBJ databases">
        <title>The genome of the North American firefly Photinus pyralis.</title>
        <authorList>
            <consortium name="Photinus pyralis genome working group"/>
            <person name="Fallon T.R."/>
            <person name="Sander Lower S.E."/>
            <person name="Weng J.-K."/>
        </authorList>
    </citation>
    <scope>NUCLEOTIDE SEQUENCE</scope>
    <source>
        <strain evidence="1">TRF0915ILg1</strain>
        <tissue evidence="1">Whole body</tissue>
    </source>
</reference>
<proteinExistence type="predicted"/>
<name>A0A8K0CGB3_IGNLU</name>
<protein>
    <recommendedName>
        <fullName evidence="3">Slowpoke-binding protein</fullName>
    </recommendedName>
</protein>
<dbReference type="EMBL" id="VTPC01090436">
    <property type="protein sequence ID" value="KAF2883315.1"/>
    <property type="molecule type" value="Genomic_DNA"/>
</dbReference>
<organism evidence="1 2">
    <name type="scientific">Ignelater luminosus</name>
    <name type="common">Cucubano</name>
    <name type="synonym">Pyrophorus luminosus</name>
    <dbReference type="NCBI Taxonomy" id="2038154"/>
    <lineage>
        <taxon>Eukaryota</taxon>
        <taxon>Metazoa</taxon>
        <taxon>Ecdysozoa</taxon>
        <taxon>Arthropoda</taxon>
        <taxon>Hexapoda</taxon>
        <taxon>Insecta</taxon>
        <taxon>Pterygota</taxon>
        <taxon>Neoptera</taxon>
        <taxon>Endopterygota</taxon>
        <taxon>Coleoptera</taxon>
        <taxon>Polyphaga</taxon>
        <taxon>Elateriformia</taxon>
        <taxon>Elateroidea</taxon>
        <taxon>Elateridae</taxon>
        <taxon>Agrypninae</taxon>
        <taxon>Pyrophorini</taxon>
        <taxon>Ignelater</taxon>
    </lineage>
</organism>
<keyword evidence="2" id="KW-1185">Reference proteome</keyword>
<dbReference type="AlphaFoldDB" id="A0A8K0CGB3"/>
<evidence type="ECO:0008006" key="3">
    <source>
        <dbReference type="Google" id="ProtNLM"/>
    </source>
</evidence>
<evidence type="ECO:0000313" key="1">
    <source>
        <dbReference type="EMBL" id="KAF2883315.1"/>
    </source>
</evidence>